<accession>A0A7W6UJZ8</accession>
<protein>
    <submittedName>
        <fullName evidence="2">Uncharacterized protein</fullName>
    </submittedName>
</protein>
<proteinExistence type="predicted"/>
<comment type="caution">
    <text evidence="2">The sequence shown here is derived from an EMBL/GenBank/DDBJ whole genome shotgun (WGS) entry which is preliminary data.</text>
</comment>
<keyword evidence="1" id="KW-0812">Transmembrane</keyword>
<dbReference type="EMBL" id="JACIHI010000005">
    <property type="protein sequence ID" value="MBB4439466.1"/>
    <property type="molecule type" value="Genomic_DNA"/>
</dbReference>
<dbReference type="Proteomes" id="UP000533724">
    <property type="component" value="Unassembled WGS sequence"/>
</dbReference>
<evidence type="ECO:0000256" key="1">
    <source>
        <dbReference type="SAM" id="Phobius"/>
    </source>
</evidence>
<keyword evidence="1" id="KW-1133">Transmembrane helix</keyword>
<feature type="transmembrane region" description="Helical" evidence="1">
    <location>
        <begin position="49"/>
        <end position="67"/>
    </location>
</feature>
<gene>
    <name evidence="2" type="ORF">GGE15_002730</name>
</gene>
<keyword evidence="1" id="KW-0472">Membrane</keyword>
<evidence type="ECO:0000313" key="3">
    <source>
        <dbReference type="Proteomes" id="UP000533724"/>
    </source>
</evidence>
<evidence type="ECO:0000313" key="2">
    <source>
        <dbReference type="EMBL" id="MBB4439466.1"/>
    </source>
</evidence>
<feature type="transmembrane region" description="Helical" evidence="1">
    <location>
        <begin position="21"/>
        <end position="43"/>
    </location>
</feature>
<organism evidence="2 3">
    <name type="scientific">Rhizobium esperanzae</name>
    <dbReference type="NCBI Taxonomy" id="1967781"/>
    <lineage>
        <taxon>Bacteria</taxon>
        <taxon>Pseudomonadati</taxon>
        <taxon>Pseudomonadota</taxon>
        <taxon>Alphaproteobacteria</taxon>
        <taxon>Hyphomicrobiales</taxon>
        <taxon>Rhizobiaceae</taxon>
        <taxon>Rhizobium/Agrobacterium group</taxon>
        <taxon>Rhizobium</taxon>
    </lineage>
</organism>
<reference evidence="2 3" key="1">
    <citation type="submission" date="2020-08" db="EMBL/GenBank/DDBJ databases">
        <title>Genomic Encyclopedia of Type Strains, Phase IV (KMG-V): Genome sequencing to study the core and pangenomes of soil and plant-associated prokaryotes.</title>
        <authorList>
            <person name="Whitman W."/>
        </authorList>
    </citation>
    <scope>NUCLEOTIDE SEQUENCE [LARGE SCALE GENOMIC DNA]</scope>
    <source>
        <strain evidence="2 3">SEMIA 414</strain>
    </source>
</reference>
<name>A0A7W6UJZ8_9HYPH</name>
<dbReference type="AlphaFoldDB" id="A0A7W6UJZ8"/>
<dbReference type="RefSeq" id="WP_246724394.1">
    <property type="nucleotide sequence ID" value="NZ_JACIHI010000005.1"/>
</dbReference>
<sequence length="259" mass="29473">MSDKRSSQLHQKSWAADSEGKIMRFGALIASVILFFVFLYLVLIGAEQVRFISVAFVLVFAVLATRLDDIRDLTFGPTGLAAKLEKQLEEARATVKQLQDFAEVFAARSVQQIAADNRMSGLSPKQKREAVAEIVKGLKSIQLPDDRIAKALSLSDPYDDYDYWSWTMSPIYRANDSKVIATANRFYELGGSKGIGDNPSAETTEEFLKGNGFYKGEIAERMIDWRYWKANRTHRRLDEWEARQESRKEGLSWEDVIKK</sequence>